<keyword evidence="2" id="KW-1185">Reference proteome</keyword>
<proteinExistence type="predicted"/>
<evidence type="ECO:0000313" key="1">
    <source>
        <dbReference type="EMBL" id="CAH1405316.1"/>
    </source>
</evidence>
<dbReference type="EMBL" id="OV725082">
    <property type="protein sequence ID" value="CAH1405316.1"/>
    <property type="molecule type" value="Genomic_DNA"/>
</dbReference>
<gene>
    <name evidence="1" type="ORF">NEZAVI_LOCUS13551</name>
</gene>
<evidence type="ECO:0000313" key="2">
    <source>
        <dbReference type="Proteomes" id="UP001152798"/>
    </source>
</evidence>
<name>A0A9P0HNH5_NEZVI</name>
<dbReference type="Proteomes" id="UP001152798">
    <property type="component" value="Chromosome 6"/>
</dbReference>
<reference evidence="1" key="1">
    <citation type="submission" date="2022-01" db="EMBL/GenBank/DDBJ databases">
        <authorList>
            <person name="King R."/>
        </authorList>
    </citation>
    <scope>NUCLEOTIDE SEQUENCE</scope>
</reference>
<accession>A0A9P0HNH5</accession>
<sequence length="28" mass="3259">MTKYKKKKKKGIYEGFCIQANGGNKFTF</sequence>
<dbReference type="AlphaFoldDB" id="A0A9P0HNH5"/>
<protein>
    <submittedName>
        <fullName evidence="1">Uncharacterized protein</fullName>
    </submittedName>
</protein>
<organism evidence="1 2">
    <name type="scientific">Nezara viridula</name>
    <name type="common">Southern green stink bug</name>
    <name type="synonym">Cimex viridulus</name>
    <dbReference type="NCBI Taxonomy" id="85310"/>
    <lineage>
        <taxon>Eukaryota</taxon>
        <taxon>Metazoa</taxon>
        <taxon>Ecdysozoa</taxon>
        <taxon>Arthropoda</taxon>
        <taxon>Hexapoda</taxon>
        <taxon>Insecta</taxon>
        <taxon>Pterygota</taxon>
        <taxon>Neoptera</taxon>
        <taxon>Paraneoptera</taxon>
        <taxon>Hemiptera</taxon>
        <taxon>Heteroptera</taxon>
        <taxon>Panheteroptera</taxon>
        <taxon>Pentatomomorpha</taxon>
        <taxon>Pentatomoidea</taxon>
        <taxon>Pentatomidae</taxon>
        <taxon>Pentatominae</taxon>
        <taxon>Nezara</taxon>
    </lineage>
</organism>